<dbReference type="InterPro" id="IPR006295">
    <property type="entry name" value="DNA_primase_DnaG"/>
</dbReference>
<keyword evidence="5 12" id="KW-0235">DNA replication</keyword>
<dbReference type="Gene3D" id="3.90.980.10">
    <property type="entry name" value="DNA primase, catalytic core, N-terminal domain"/>
    <property type="match status" value="1"/>
</dbReference>
<comment type="catalytic activity">
    <reaction evidence="12">
        <text>ssDNA + n NTP = ssDNA/pppN(pN)n-1 hybrid + (n-1) diphosphate.</text>
        <dbReference type="EC" id="2.7.7.101"/>
    </reaction>
</comment>
<organism evidence="16 17">
    <name type="scientific">Candidatus Yanofskybacteria bacterium GW2011_GWE2_40_11</name>
    <dbReference type="NCBI Taxonomy" id="1619033"/>
    <lineage>
        <taxon>Bacteria</taxon>
        <taxon>Candidatus Yanofskyibacteriota</taxon>
    </lineage>
</organism>
<dbReference type="NCBIfam" id="TIGR01391">
    <property type="entry name" value="dnaG"/>
    <property type="match status" value="1"/>
</dbReference>
<keyword evidence="4 12" id="KW-0548">Nucleotidyltransferase</keyword>
<evidence type="ECO:0000256" key="3">
    <source>
        <dbReference type="ARBA" id="ARBA00022679"/>
    </source>
</evidence>
<dbReference type="HAMAP" id="MF_00974">
    <property type="entry name" value="DNA_primase_DnaG"/>
    <property type="match status" value="1"/>
</dbReference>
<dbReference type="GO" id="GO:0003899">
    <property type="term" value="F:DNA-directed RNA polymerase activity"/>
    <property type="evidence" value="ECO:0007669"/>
    <property type="project" value="UniProtKB-UniRule"/>
</dbReference>
<dbReference type="GO" id="GO:0005737">
    <property type="term" value="C:cytoplasm"/>
    <property type="evidence" value="ECO:0007669"/>
    <property type="project" value="TreeGrafter"/>
</dbReference>
<dbReference type="SMART" id="SM00400">
    <property type="entry name" value="ZnF_CHCC"/>
    <property type="match status" value="1"/>
</dbReference>
<protein>
    <recommendedName>
        <fullName evidence="12 13">DNA primase</fullName>
        <ecNumber evidence="12">2.7.7.101</ecNumber>
    </recommendedName>
</protein>
<dbReference type="SUPFAM" id="SSF57783">
    <property type="entry name" value="Zinc beta-ribbon"/>
    <property type="match status" value="1"/>
</dbReference>
<reference evidence="16 17" key="1">
    <citation type="journal article" date="2015" name="Nature">
        <title>rRNA introns, odd ribosomes, and small enigmatic genomes across a large radiation of phyla.</title>
        <authorList>
            <person name="Brown C.T."/>
            <person name="Hug L.A."/>
            <person name="Thomas B.C."/>
            <person name="Sharon I."/>
            <person name="Castelle C.J."/>
            <person name="Singh A."/>
            <person name="Wilkins M.J."/>
            <person name="Williams K.H."/>
            <person name="Banfield J.F."/>
        </authorList>
    </citation>
    <scope>NUCLEOTIDE SEQUENCE [LARGE SCALE GENOMIC DNA]</scope>
</reference>
<comment type="similarity">
    <text evidence="12 13">Belongs to the DnaG primase family.</text>
</comment>
<dbReference type="EC" id="2.7.7.101" evidence="12"/>
<dbReference type="InterPro" id="IPR019475">
    <property type="entry name" value="DNA_primase_DnaB-bd"/>
</dbReference>
<comment type="caution">
    <text evidence="16">The sequence shown here is derived from an EMBL/GenBank/DDBJ whole genome shotgun (WGS) entry which is preliminary data.</text>
</comment>
<dbReference type="PROSITE" id="PS50880">
    <property type="entry name" value="TOPRIM"/>
    <property type="match status" value="1"/>
</dbReference>
<evidence type="ECO:0000256" key="10">
    <source>
        <dbReference type="ARBA" id="ARBA00023125"/>
    </source>
</evidence>
<evidence type="ECO:0000256" key="5">
    <source>
        <dbReference type="ARBA" id="ARBA00022705"/>
    </source>
</evidence>
<keyword evidence="9" id="KW-0460">Magnesium</keyword>
<evidence type="ECO:0000256" key="8">
    <source>
        <dbReference type="ARBA" id="ARBA00022833"/>
    </source>
</evidence>
<evidence type="ECO:0000256" key="2">
    <source>
        <dbReference type="ARBA" id="ARBA00022515"/>
    </source>
</evidence>
<evidence type="ECO:0000256" key="11">
    <source>
        <dbReference type="ARBA" id="ARBA00023163"/>
    </source>
</evidence>
<evidence type="ECO:0000256" key="14">
    <source>
        <dbReference type="PIRSR" id="PIRSR002811-1"/>
    </source>
</evidence>
<dbReference type="GO" id="GO:0006269">
    <property type="term" value="P:DNA replication, synthesis of primer"/>
    <property type="evidence" value="ECO:0007669"/>
    <property type="project" value="UniProtKB-UniRule"/>
</dbReference>
<evidence type="ECO:0000256" key="12">
    <source>
        <dbReference type="HAMAP-Rule" id="MF_00974"/>
    </source>
</evidence>
<dbReference type="InterPro" id="IPR002694">
    <property type="entry name" value="Znf_CHC2"/>
</dbReference>
<dbReference type="InterPro" id="IPR013264">
    <property type="entry name" value="DNAG_N"/>
</dbReference>
<evidence type="ECO:0000259" key="15">
    <source>
        <dbReference type="PROSITE" id="PS50880"/>
    </source>
</evidence>
<gene>
    <name evidence="12" type="primary">dnaG</name>
    <name evidence="16" type="ORF">UT75_C0002G0042</name>
</gene>
<dbReference type="GO" id="GO:1990077">
    <property type="term" value="C:primosome complex"/>
    <property type="evidence" value="ECO:0007669"/>
    <property type="project" value="UniProtKB-KW"/>
</dbReference>
<evidence type="ECO:0000256" key="7">
    <source>
        <dbReference type="ARBA" id="ARBA00022771"/>
    </source>
</evidence>
<dbReference type="EMBL" id="LBXZ01000002">
    <property type="protein sequence ID" value="KKR41005.1"/>
    <property type="molecule type" value="Genomic_DNA"/>
</dbReference>
<dbReference type="InterPro" id="IPR036977">
    <property type="entry name" value="DNA_primase_Znf_CHC2"/>
</dbReference>
<keyword evidence="8 12" id="KW-0862">Zinc</keyword>
<dbReference type="PATRIC" id="fig|1619033.3.peg.215"/>
<keyword evidence="7 12" id="KW-0863">Zinc-finger</keyword>
<evidence type="ECO:0000313" key="16">
    <source>
        <dbReference type="EMBL" id="KKR41005.1"/>
    </source>
</evidence>
<keyword evidence="2 12" id="KW-0639">Primosome</keyword>
<evidence type="ECO:0000256" key="1">
    <source>
        <dbReference type="ARBA" id="ARBA00022478"/>
    </source>
</evidence>
<dbReference type="GO" id="GO:0003677">
    <property type="term" value="F:DNA binding"/>
    <property type="evidence" value="ECO:0007669"/>
    <property type="project" value="UniProtKB-KW"/>
</dbReference>
<accession>A0A0G0T1M6</accession>
<comment type="cofactor">
    <cofactor evidence="12 13 14">
        <name>Zn(2+)</name>
        <dbReference type="ChEBI" id="CHEBI:29105"/>
    </cofactor>
    <text evidence="12 13 14">Binds 1 zinc ion per monomer.</text>
</comment>
<dbReference type="Pfam" id="PF13155">
    <property type="entry name" value="Toprim_2"/>
    <property type="match status" value="1"/>
</dbReference>
<dbReference type="Pfam" id="PF08275">
    <property type="entry name" value="DNAG_N"/>
    <property type="match status" value="1"/>
</dbReference>
<dbReference type="AlphaFoldDB" id="A0A0G0T1M6"/>
<keyword evidence="3 12" id="KW-0808">Transferase</keyword>
<dbReference type="Proteomes" id="UP000034072">
    <property type="component" value="Unassembled WGS sequence"/>
</dbReference>
<keyword evidence="1 12" id="KW-0240">DNA-directed RNA polymerase</keyword>
<evidence type="ECO:0000256" key="9">
    <source>
        <dbReference type="ARBA" id="ARBA00022842"/>
    </source>
</evidence>
<keyword evidence="10 12" id="KW-0238">DNA-binding</keyword>
<dbReference type="Gene3D" id="3.40.1360.10">
    <property type="match status" value="1"/>
</dbReference>
<feature type="domain" description="Toprim" evidence="15">
    <location>
        <begin position="263"/>
        <end position="344"/>
    </location>
</feature>
<comment type="function">
    <text evidence="12 13">RNA polymerase that catalyzes the synthesis of short RNA molecules used as primers for DNA polymerase during DNA replication.</text>
</comment>
<dbReference type="PIRSF" id="PIRSF002811">
    <property type="entry name" value="DnaG"/>
    <property type="match status" value="1"/>
</dbReference>
<proteinExistence type="inferred from homology"/>
<dbReference type="InterPro" id="IPR037068">
    <property type="entry name" value="DNA_primase_core_N_sf"/>
</dbReference>
<sequence length="613" mass="68669">MPDDNISKIKERLDVVGVLSGYIKVQKAGMNFKARCPFHNEKTPSFYISPERQIWHCFGCQKGGDIFAFVKEIEGVEFPDAMRILAQKAGIQLQHYELIDQKKDEKAILYDIVELATKFFEKQLRASRTGMQALKYLKERGLEEGTIDEFRLGFAANDWEALSSFLRERGYKEQDIVAAGMAIKRENKSGAYDRFRSRIIFPIFDLNGRVVGFTGRVFQAERPLETKGEEPAKYINTPQTSIYDKSMVLYGLSKAKQSIRQSDKCLLVEGNMDALMSYQAGVTNVVATSGTALTPNHLKILQRYTSNLDFSFDTDQAGAIATRRGIGLALAQNFSVKVVSIEDPLCKDPADFVQKHGSKWAELVSASKPVIQFYFDNLRSQINPSSVDGKKAVIAALAPFIRRIVSKVEKDHWISHLASFLKTKEEALEADVLAAKDDLGVYEGGSNVSAGPVPTVAAVGWAPDNELAVDILSEALLSIIIKNPSIFKDELVKINLDLIDPRVSGVVTVLSKLDLENFNFAEVVKGFDGAAAMKLEFAFLRSQELWKDFQDEDLRIEFKSVLQKIVHRSIVARLVNLEYEMKEAEMTGDKDKISELISKFTNLTKELVEINNI</sequence>
<dbReference type="PANTHER" id="PTHR30313:SF2">
    <property type="entry name" value="DNA PRIMASE"/>
    <property type="match status" value="1"/>
</dbReference>
<feature type="zinc finger region" description="CHC2-type" evidence="12 14">
    <location>
        <begin position="36"/>
        <end position="60"/>
    </location>
</feature>
<evidence type="ECO:0000313" key="17">
    <source>
        <dbReference type="Proteomes" id="UP000034072"/>
    </source>
</evidence>
<comment type="domain">
    <text evidence="12">Contains an N-terminal zinc-binding domain, a central core domain that contains the primase activity, and a C-terminal DnaB-binding domain.</text>
</comment>
<dbReference type="SMART" id="SM00493">
    <property type="entry name" value="TOPRIM"/>
    <property type="match status" value="1"/>
</dbReference>
<dbReference type="InterPro" id="IPR034151">
    <property type="entry name" value="TOPRIM_DnaG_bac"/>
</dbReference>
<dbReference type="GO" id="GO:0008270">
    <property type="term" value="F:zinc ion binding"/>
    <property type="evidence" value="ECO:0007669"/>
    <property type="project" value="UniProtKB-UniRule"/>
</dbReference>
<dbReference type="FunFam" id="3.90.580.10:FF:000001">
    <property type="entry name" value="DNA primase"/>
    <property type="match status" value="1"/>
</dbReference>
<dbReference type="Gene3D" id="3.90.580.10">
    <property type="entry name" value="Zinc finger, CHC2-type domain"/>
    <property type="match status" value="1"/>
</dbReference>
<evidence type="ECO:0000256" key="4">
    <source>
        <dbReference type="ARBA" id="ARBA00022695"/>
    </source>
</evidence>
<comment type="subunit">
    <text evidence="12">Monomer. Interacts with DnaB.</text>
</comment>
<dbReference type="InterPro" id="IPR006171">
    <property type="entry name" value="TOPRIM_dom"/>
</dbReference>
<dbReference type="GO" id="GO:0000428">
    <property type="term" value="C:DNA-directed RNA polymerase complex"/>
    <property type="evidence" value="ECO:0007669"/>
    <property type="project" value="UniProtKB-KW"/>
</dbReference>
<dbReference type="InterPro" id="IPR030846">
    <property type="entry name" value="DnaG_bac"/>
</dbReference>
<evidence type="ECO:0000256" key="13">
    <source>
        <dbReference type="PIRNR" id="PIRNR002811"/>
    </source>
</evidence>
<dbReference type="SUPFAM" id="SSF56731">
    <property type="entry name" value="DNA primase core"/>
    <property type="match status" value="1"/>
</dbReference>
<dbReference type="Pfam" id="PF10410">
    <property type="entry name" value="DnaB_bind"/>
    <property type="match status" value="1"/>
</dbReference>
<keyword evidence="6 12" id="KW-0479">Metal-binding</keyword>
<dbReference type="PANTHER" id="PTHR30313">
    <property type="entry name" value="DNA PRIMASE"/>
    <property type="match status" value="1"/>
</dbReference>
<evidence type="ECO:0000256" key="6">
    <source>
        <dbReference type="ARBA" id="ARBA00022723"/>
    </source>
</evidence>
<dbReference type="CDD" id="cd03364">
    <property type="entry name" value="TOPRIM_DnaG_primases"/>
    <property type="match status" value="1"/>
</dbReference>
<keyword evidence="11 12" id="KW-0804">Transcription</keyword>
<dbReference type="Pfam" id="PF01807">
    <property type="entry name" value="Zn_ribbon_DnaG"/>
    <property type="match status" value="1"/>
</dbReference>
<name>A0A0G0T1M6_9BACT</name>
<dbReference type="InterPro" id="IPR050219">
    <property type="entry name" value="DnaG_primase"/>
</dbReference>